<dbReference type="RefSeq" id="WP_042125661.1">
    <property type="nucleotide sequence ID" value="NZ_FZOL01000007.1"/>
</dbReference>
<dbReference type="SMART" id="SM00926">
    <property type="entry name" value="Molybdop_Fe4S4"/>
    <property type="match status" value="1"/>
</dbReference>
<dbReference type="GO" id="GO:0046872">
    <property type="term" value="F:metal ion binding"/>
    <property type="evidence" value="ECO:0007669"/>
    <property type="project" value="UniProtKB-KW"/>
</dbReference>
<name>A0A239E596_9PSED</name>
<comment type="similarity">
    <text evidence="1">Belongs to the prokaryotic molybdopterin-containing oxidoreductase family.</text>
</comment>
<gene>
    <name evidence="6" type="ORF">SAMN05444352_10793</name>
</gene>
<sequence>MREEKVTFCRICDPMCGMVATVEEGKLVSLRPDKDNPHSKGFACTKGVGMPLVVNDPDRVTVPMRRVGGPGEFEPTTWDQALSDIAARLARLRREFGPESIALTVGNPLAFTYSGVLRAKGFQAAIGTPWFYGVNSEDAASRIAATEILYANCGHFPIPDYCRTDVLMLIGANPWVSKGSLLVDPRIREHLSGVVERGGRVIVVDPRRTETAKAFEYVPIRAGTDAWFLLSILHVLVKQQLCDEDFIRQWTTDFDQLRSVVERFSPAKTAPITGVRAAVVTEVAEAIGRAKAAVVYGRTGTCTQKFGTLVNVLQDYINIVTGNLQRPGGWVWSWSPAIEFKELATYDQIHTRVSGLPDALGMLPANALADDILTPGPGQIRGMALLASNCVNTTPNGTRLADALSQLDTVFALDIYINETNRHADYVLPVTTMYEREDLGLLLSGHHIRPALQATEAVIEPIGQCRPEWEILDEIARRMGLGSADSAWVQRQFARVGLRTHPRTLWDMMLRFGKGGDLYGLRPSGWSWRKLLKHAPHGVVLHEEIPLAPLDEVILTPDHKIPLADLRIMSELARLESEQFDTPDLPLRLIGMREMKSHNSWLHNTERLMPAARQLTLRINPADARMAGLAEGENARITSRAGSIEVPVTLTDDLVPGTVALPHGWGHAGGWQRAVAAGGVSSNLLASTRPEDLEKLAAMSVLNGIPVRVEVAAVVTQGDAACPMS</sequence>
<dbReference type="Pfam" id="PF00384">
    <property type="entry name" value="Molybdopterin"/>
    <property type="match status" value="1"/>
</dbReference>
<evidence type="ECO:0000259" key="5">
    <source>
        <dbReference type="PROSITE" id="PS51669"/>
    </source>
</evidence>
<evidence type="ECO:0000256" key="4">
    <source>
        <dbReference type="ARBA" id="ARBA00023014"/>
    </source>
</evidence>
<dbReference type="SUPFAM" id="SSF50692">
    <property type="entry name" value="ADC-like"/>
    <property type="match status" value="1"/>
</dbReference>
<dbReference type="EMBL" id="FZOL01000007">
    <property type="protein sequence ID" value="SNS39468.1"/>
    <property type="molecule type" value="Genomic_DNA"/>
</dbReference>
<dbReference type="Gene3D" id="2.40.40.20">
    <property type="match status" value="1"/>
</dbReference>
<organism evidence="6 7">
    <name type="scientific">Pseudomonas japonica</name>
    <dbReference type="NCBI Taxonomy" id="256466"/>
    <lineage>
        <taxon>Bacteria</taxon>
        <taxon>Pseudomonadati</taxon>
        <taxon>Pseudomonadota</taxon>
        <taxon>Gammaproteobacteria</taxon>
        <taxon>Pseudomonadales</taxon>
        <taxon>Pseudomonadaceae</taxon>
        <taxon>Pseudomonas</taxon>
    </lineage>
</organism>
<dbReference type="Gene3D" id="3.40.50.740">
    <property type="match status" value="1"/>
</dbReference>
<dbReference type="InterPro" id="IPR006657">
    <property type="entry name" value="MoPterin_dinucl-bd_dom"/>
</dbReference>
<evidence type="ECO:0000313" key="7">
    <source>
        <dbReference type="Proteomes" id="UP000198407"/>
    </source>
</evidence>
<feature type="domain" description="4Fe-4S Mo/W bis-MGD-type" evidence="5">
    <location>
        <begin position="2"/>
        <end position="58"/>
    </location>
</feature>
<dbReference type="Pfam" id="PF04879">
    <property type="entry name" value="Molybdop_Fe4S4"/>
    <property type="match status" value="1"/>
</dbReference>
<keyword evidence="4" id="KW-0411">Iron-sulfur</keyword>
<dbReference type="SUPFAM" id="SSF53706">
    <property type="entry name" value="Formate dehydrogenase/DMSO reductase, domains 1-3"/>
    <property type="match status" value="1"/>
</dbReference>
<accession>A0A239E596</accession>
<dbReference type="InterPro" id="IPR009010">
    <property type="entry name" value="Asp_de-COase-like_dom_sf"/>
</dbReference>
<evidence type="ECO:0000256" key="3">
    <source>
        <dbReference type="ARBA" id="ARBA00023004"/>
    </source>
</evidence>
<dbReference type="GO" id="GO:0043546">
    <property type="term" value="F:molybdopterin cofactor binding"/>
    <property type="evidence" value="ECO:0007669"/>
    <property type="project" value="InterPro"/>
</dbReference>
<protein>
    <submittedName>
        <fullName evidence="6">Formate dehydrogenase</fullName>
    </submittedName>
</protein>
<keyword evidence="7" id="KW-1185">Reference proteome</keyword>
<keyword evidence="3" id="KW-0408">Iron</keyword>
<dbReference type="STRING" id="1215104.GCA_000730585_02426"/>
<dbReference type="GO" id="GO:0051536">
    <property type="term" value="F:iron-sulfur cluster binding"/>
    <property type="evidence" value="ECO:0007669"/>
    <property type="project" value="UniProtKB-KW"/>
</dbReference>
<evidence type="ECO:0000313" key="6">
    <source>
        <dbReference type="EMBL" id="SNS39468.1"/>
    </source>
</evidence>
<evidence type="ECO:0000256" key="1">
    <source>
        <dbReference type="ARBA" id="ARBA00010312"/>
    </source>
</evidence>
<evidence type="ECO:0000256" key="2">
    <source>
        <dbReference type="ARBA" id="ARBA00022723"/>
    </source>
</evidence>
<dbReference type="Gene3D" id="3.40.228.10">
    <property type="entry name" value="Dimethylsulfoxide Reductase, domain 2"/>
    <property type="match status" value="1"/>
</dbReference>
<dbReference type="OrthoDB" id="9815647at2"/>
<dbReference type="Proteomes" id="UP000198407">
    <property type="component" value="Unassembled WGS sequence"/>
</dbReference>
<dbReference type="PROSITE" id="PS51669">
    <property type="entry name" value="4FE4S_MOW_BIS_MGD"/>
    <property type="match status" value="1"/>
</dbReference>
<dbReference type="GO" id="GO:0016491">
    <property type="term" value="F:oxidoreductase activity"/>
    <property type="evidence" value="ECO:0007669"/>
    <property type="project" value="InterPro"/>
</dbReference>
<keyword evidence="2" id="KW-0479">Metal-binding</keyword>
<dbReference type="PANTHER" id="PTHR43742:SF2">
    <property type="entry name" value="ASSIMILATORY NITRATE REDUCTASE CATALYTIC SUBUNIT"/>
    <property type="match status" value="1"/>
</dbReference>
<dbReference type="InterPro" id="IPR006656">
    <property type="entry name" value="Mopterin_OxRdtase"/>
</dbReference>
<dbReference type="InterPro" id="IPR050612">
    <property type="entry name" value="Prok_Mopterin_Oxidored"/>
</dbReference>
<dbReference type="Pfam" id="PF01568">
    <property type="entry name" value="Molydop_binding"/>
    <property type="match status" value="1"/>
</dbReference>
<reference evidence="7" key="1">
    <citation type="submission" date="2017-06" db="EMBL/GenBank/DDBJ databases">
        <authorList>
            <person name="Varghese N."/>
            <person name="Submissions S."/>
        </authorList>
    </citation>
    <scope>NUCLEOTIDE SEQUENCE [LARGE SCALE GENOMIC DNA]</scope>
    <source>
        <strain evidence="7">DSM 22348</strain>
    </source>
</reference>
<proteinExistence type="inferred from homology"/>
<dbReference type="Gene3D" id="2.20.25.90">
    <property type="entry name" value="ADC-like domains"/>
    <property type="match status" value="1"/>
</dbReference>
<dbReference type="InterPro" id="IPR006963">
    <property type="entry name" value="Mopterin_OxRdtase_4Fe-4S_dom"/>
</dbReference>
<dbReference type="PANTHER" id="PTHR43742">
    <property type="entry name" value="TRIMETHYLAMINE-N-OXIDE REDUCTASE"/>
    <property type="match status" value="1"/>
</dbReference>
<dbReference type="AlphaFoldDB" id="A0A239E596"/>